<accession>A0A518BGU4</accession>
<feature type="signal peptide" evidence="1">
    <location>
        <begin position="1"/>
        <end position="23"/>
    </location>
</feature>
<evidence type="ECO:0000313" key="3">
    <source>
        <dbReference type="Proteomes" id="UP000316921"/>
    </source>
</evidence>
<dbReference type="EMBL" id="CP036287">
    <property type="protein sequence ID" value="QDU66195.1"/>
    <property type="molecule type" value="Genomic_DNA"/>
</dbReference>
<dbReference type="RefSeq" id="WP_145063530.1">
    <property type="nucleotide sequence ID" value="NZ_CP036287.1"/>
</dbReference>
<organism evidence="2 3">
    <name type="scientific">Engelhardtia mirabilis</name>
    <dbReference type="NCBI Taxonomy" id="2528011"/>
    <lineage>
        <taxon>Bacteria</taxon>
        <taxon>Pseudomonadati</taxon>
        <taxon>Planctomycetota</taxon>
        <taxon>Planctomycetia</taxon>
        <taxon>Planctomycetia incertae sedis</taxon>
        <taxon>Engelhardtia</taxon>
    </lineage>
</organism>
<evidence type="ECO:0000256" key="1">
    <source>
        <dbReference type="SAM" id="SignalP"/>
    </source>
</evidence>
<dbReference type="PROSITE" id="PS51257">
    <property type="entry name" value="PROKAR_LIPOPROTEIN"/>
    <property type="match status" value="1"/>
</dbReference>
<reference evidence="2 3" key="1">
    <citation type="submission" date="2019-02" db="EMBL/GenBank/DDBJ databases">
        <title>Deep-cultivation of Planctomycetes and their phenomic and genomic characterization uncovers novel biology.</title>
        <authorList>
            <person name="Wiegand S."/>
            <person name="Jogler M."/>
            <person name="Boedeker C."/>
            <person name="Pinto D."/>
            <person name="Vollmers J."/>
            <person name="Rivas-Marin E."/>
            <person name="Kohn T."/>
            <person name="Peeters S.H."/>
            <person name="Heuer A."/>
            <person name="Rast P."/>
            <person name="Oberbeckmann S."/>
            <person name="Bunk B."/>
            <person name="Jeske O."/>
            <person name="Meyerdierks A."/>
            <person name="Storesund J.E."/>
            <person name="Kallscheuer N."/>
            <person name="Luecker S."/>
            <person name="Lage O.M."/>
            <person name="Pohl T."/>
            <person name="Merkel B.J."/>
            <person name="Hornburger P."/>
            <person name="Mueller R.-W."/>
            <person name="Bruemmer F."/>
            <person name="Labrenz M."/>
            <person name="Spormann A.M."/>
            <person name="Op den Camp H."/>
            <person name="Overmann J."/>
            <person name="Amann R."/>
            <person name="Jetten M.S.M."/>
            <person name="Mascher T."/>
            <person name="Medema M.H."/>
            <person name="Devos D.P."/>
            <person name="Kaster A.-K."/>
            <person name="Ovreas L."/>
            <person name="Rohde M."/>
            <person name="Galperin M.Y."/>
            <person name="Jogler C."/>
        </authorList>
    </citation>
    <scope>NUCLEOTIDE SEQUENCE [LARGE SCALE GENOMIC DNA]</scope>
    <source>
        <strain evidence="2 3">Pla133</strain>
    </source>
</reference>
<proteinExistence type="predicted"/>
<sequence length="291" mass="29835" precursor="true">MKTIIRLAALLATSTLLLGNAQAVQSCEPALIVSAIPTGNCCFDFALSQSCGGGGDFVTITATVLTPGANLTAASNSWVPAPTFGSKQASWTMESDFGPVAGKTVSACFQWSASNKILVRFQALGNGGGVWYFGTFDVELTLPLSCHFLSTMEISGLPCANYLGTPMEVSGKGTTESGSGTFEVVLDGAPAFSPAFMMLGTTDQWLGLPLPLELTAFAGPAFQGCTLYQSAILITPTVSDASGHAALSIPIPADPNLIGKSVGAQWLGFDLASQLPGMSALGTILIGAPQP</sequence>
<keyword evidence="1" id="KW-0732">Signal</keyword>
<feature type="chain" id="PRO_5021975217" evidence="1">
    <location>
        <begin position="24"/>
        <end position="291"/>
    </location>
</feature>
<gene>
    <name evidence="2" type="ORF">Pla133_12610</name>
</gene>
<evidence type="ECO:0000313" key="2">
    <source>
        <dbReference type="EMBL" id="QDU66195.1"/>
    </source>
</evidence>
<dbReference type="AlphaFoldDB" id="A0A518BGU4"/>
<keyword evidence="3" id="KW-1185">Reference proteome</keyword>
<dbReference type="Proteomes" id="UP000316921">
    <property type="component" value="Chromosome"/>
</dbReference>
<name>A0A518BGU4_9BACT</name>
<dbReference type="KEGG" id="pbap:Pla133_12610"/>
<protein>
    <submittedName>
        <fullName evidence="2">Uncharacterized protein</fullName>
    </submittedName>
</protein>